<keyword evidence="3" id="KW-1185">Reference proteome</keyword>
<dbReference type="AlphaFoldDB" id="A0A7X3MF59"/>
<protein>
    <submittedName>
        <fullName evidence="2">Uncharacterized protein</fullName>
    </submittedName>
</protein>
<organism evidence="2 3">
    <name type="scientific">Sporofaciens musculi</name>
    <dbReference type="NCBI Taxonomy" id="2681861"/>
    <lineage>
        <taxon>Bacteria</taxon>
        <taxon>Bacillati</taxon>
        <taxon>Bacillota</taxon>
        <taxon>Clostridia</taxon>
        <taxon>Lachnospirales</taxon>
        <taxon>Lachnospiraceae</taxon>
        <taxon>Sporofaciens</taxon>
    </lineage>
</organism>
<feature type="compositionally biased region" description="Basic and acidic residues" evidence="1">
    <location>
        <begin position="18"/>
        <end position="34"/>
    </location>
</feature>
<name>A0A7X3MF59_9FIRM</name>
<dbReference type="Proteomes" id="UP000460412">
    <property type="component" value="Unassembled WGS sequence"/>
</dbReference>
<feature type="region of interest" description="Disordered" evidence="1">
    <location>
        <begin position="18"/>
        <end position="37"/>
    </location>
</feature>
<reference evidence="2 3" key="1">
    <citation type="submission" date="2019-12" db="EMBL/GenBank/DDBJ databases">
        <title>Sporaefaciens musculi gen. nov., sp. nov., a novel bacterium isolated from the caecum of an obese mouse.</title>
        <authorList>
            <person name="Rasmussen T.S."/>
            <person name="Streidl T."/>
            <person name="Hitch T.C.A."/>
            <person name="Wortmann E."/>
            <person name="Deptula P."/>
            <person name="Hansen M."/>
            <person name="Nielsen D.S."/>
            <person name="Clavel T."/>
            <person name="Vogensen F.K."/>
        </authorList>
    </citation>
    <scope>NUCLEOTIDE SEQUENCE [LARGE SCALE GENOMIC DNA]</scope>
    <source>
        <strain evidence="2 3">WCA-9-b2</strain>
    </source>
</reference>
<evidence type="ECO:0000313" key="3">
    <source>
        <dbReference type="Proteomes" id="UP000460412"/>
    </source>
</evidence>
<dbReference type="RefSeq" id="WP_159750590.1">
    <property type="nucleotide sequence ID" value="NZ_CASSPE010000084.1"/>
</dbReference>
<comment type="caution">
    <text evidence="2">The sequence shown here is derived from an EMBL/GenBank/DDBJ whole genome shotgun (WGS) entry which is preliminary data.</text>
</comment>
<gene>
    <name evidence="2" type="ORF">GN277_07800</name>
</gene>
<accession>A0A7X3MF59</accession>
<evidence type="ECO:0000313" key="2">
    <source>
        <dbReference type="EMBL" id="MXP75289.1"/>
    </source>
</evidence>
<dbReference type="EMBL" id="WUQX01000001">
    <property type="protein sequence ID" value="MXP75289.1"/>
    <property type="molecule type" value="Genomic_DNA"/>
</dbReference>
<proteinExistence type="predicted"/>
<evidence type="ECO:0000256" key="1">
    <source>
        <dbReference type="SAM" id="MobiDB-lite"/>
    </source>
</evidence>
<sequence>MKELKLDLLPGNLYAARRKAEQQKEKEKKNREPQKNVVKIEGVSLKVDRIDGDKR</sequence>